<proteinExistence type="predicted"/>
<organism evidence="1 2">
    <name type="scientific">Piloderma croceum (strain F 1598)</name>
    <dbReference type="NCBI Taxonomy" id="765440"/>
    <lineage>
        <taxon>Eukaryota</taxon>
        <taxon>Fungi</taxon>
        <taxon>Dikarya</taxon>
        <taxon>Basidiomycota</taxon>
        <taxon>Agaricomycotina</taxon>
        <taxon>Agaricomycetes</taxon>
        <taxon>Agaricomycetidae</taxon>
        <taxon>Atheliales</taxon>
        <taxon>Atheliaceae</taxon>
        <taxon>Piloderma</taxon>
    </lineage>
</organism>
<dbReference type="InParanoid" id="A0A0C3BH57"/>
<reference evidence="1 2" key="1">
    <citation type="submission" date="2014-04" db="EMBL/GenBank/DDBJ databases">
        <authorList>
            <consortium name="DOE Joint Genome Institute"/>
            <person name="Kuo A."/>
            <person name="Tarkka M."/>
            <person name="Buscot F."/>
            <person name="Kohler A."/>
            <person name="Nagy L.G."/>
            <person name="Floudas D."/>
            <person name="Copeland A."/>
            <person name="Barry K.W."/>
            <person name="Cichocki N."/>
            <person name="Veneault-Fourrey C."/>
            <person name="LaButti K."/>
            <person name="Lindquist E.A."/>
            <person name="Lipzen A."/>
            <person name="Lundell T."/>
            <person name="Morin E."/>
            <person name="Murat C."/>
            <person name="Sun H."/>
            <person name="Tunlid A."/>
            <person name="Henrissat B."/>
            <person name="Grigoriev I.V."/>
            <person name="Hibbett D.S."/>
            <person name="Martin F."/>
            <person name="Nordberg H.P."/>
            <person name="Cantor M.N."/>
            <person name="Hua S.X."/>
        </authorList>
    </citation>
    <scope>NUCLEOTIDE SEQUENCE [LARGE SCALE GENOMIC DNA]</scope>
    <source>
        <strain evidence="1 2">F 1598</strain>
    </source>
</reference>
<gene>
    <name evidence="1" type="ORF">PILCRDRAFT_339306</name>
</gene>
<evidence type="ECO:0000313" key="2">
    <source>
        <dbReference type="Proteomes" id="UP000054166"/>
    </source>
</evidence>
<keyword evidence="2" id="KW-1185">Reference proteome</keyword>
<protein>
    <submittedName>
        <fullName evidence="1">Uncharacterized protein</fullName>
    </submittedName>
</protein>
<dbReference type="HOGENOM" id="CLU_1907458_0_0_1"/>
<reference evidence="2" key="2">
    <citation type="submission" date="2015-01" db="EMBL/GenBank/DDBJ databases">
        <title>Evolutionary Origins and Diversification of the Mycorrhizal Mutualists.</title>
        <authorList>
            <consortium name="DOE Joint Genome Institute"/>
            <consortium name="Mycorrhizal Genomics Consortium"/>
            <person name="Kohler A."/>
            <person name="Kuo A."/>
            <person name="Nagy L.G."/>
            <person name="Floudas D."/>
            <person name="Copeland A."/>
            <person name="Barry K.W."/>
            <person name="Cichocki N."/>
            <person name="Veneault-Fourrey C."/>
            <person name="LaButti K."/>
            <person name="Lindquist E.A."/>
            <person name="Lipzen A."/>
            <person name="Lundell T."/>
            <person name="Morin E."/>
            <person name="Murat C."/>
            <person name="Riley R."/>
            <person name="Ohm R."/>
            <person name="Sun H."/>
            <person name="Tunlid A."/>
            <person name="Henrissat B."/>
            <person name="Grigoriev I.V."/>
            <person name="Hibbett D.S."/>
            <person name="Martin F."/>
        </authorList>
    </citation>
    <scope>NUCLEOTIDE SEQUENCE [LARGE SCALE GENOMIC DNA]</scope>
    <source>
        <strain evidence="2">F 1598</strain>
    </source>
</reference>
<name>A0A0C3BH57_PILCF</name>
<dbReference type="AlphaFoldDB" id="A0A0C3BH57"/>
<accession>A0A0C3BH57</accession>
<dbReference type="EMBL" id="KN832984">
    <property type="protein sequence ID" value="KIM85608.1"/>
    <property type="molecule type" value="Genomic_DNA"/>
</dbReference>
<dbReference type="Proteomes" id="UP000054166">
    <property type="component" value="Unassembled WGS sequence"/>
</dbReference>
<evidence type="ECO:0000313" key="1">
    <source>
        <dbReference type="EMBL" id="KIM85608.1"/>
    </source>
</evidence>
<sequence length="133" mass="14651">MDVLPLTYPQSVGYSMQRSARVPDGIDVNLSLHKFLSKRPLGITYNIFEPLSATPPDDPSLLIRIANLEAEILALRKRQESLERDMKGEVVAWKVADAARKVNGAVLKVEVKDLRAEVDLLMAATLTGLPVSL</sequence>